<dbReference type="Proteomes" id="UP000728968">
    <property type="component" value="Unassembled WGS sequence"/>
</dbReference>
<proteinExistence type="predicted"/>
<dbReference type="EMBL" id="JACJLT010000252">
    <property type="protein sequence ID" value="MBM6876264.1"/>
    <property type="molecule type" value="Genomic_DNA"/>
</dbReference>
<evidence type="ECO:0000313" key="1">
    <source>
        <dbReference type="EMBL" id="MBM6876264.1"/>
    </source>
</evidence>
<comment type="caution">
    <text evidence="1">The sequence shown here is derived from an EMBL/GenBank/DDBJ whole genome shotgun (WGS) entry which is preliminary data.</text>
</comment>
<organism evidence="1 2">
    <name type="scientific">Fusobacterium mortiferum</name>
    <dbReference type="NCBI Taxonomy" id="850"/>
    <lineage>
        <taxon>Bacteria</taxon>
        <taxon>Fusobacteriati</taxon>
        <taxon>Fusobacteriota</taxon>
        <taxon>Fusobacteriia</taxon>
        <taxon>Fusobacteriales</taxon>
        <taxon>Fusobacteriaceae</taxon>
        <taxon>Fusobacterium</taxon>
    </lineage>
</organism>
<protein>
    <recommendedName>
        <fullName evidence="3">GIY-YIG domain-containing protein</fullName>
    </recommendedName>
</protein>
<sequence length="59" mass="7311">MNNPELKERRKFKMENGEEYYMFQHIKNLPNGNRIYFHKKSDEKIYIGYIGKHLKTVKY</sequence>
<keyword evidence="2" id="KW-1185">Reference proteome</keyword>
<accession>A0ABS2G4B2</accession>
<evidence type="ECO:0008006" key="3">
    <source>
        <dbReference type="Google" id="ProtNLM"/>
    </source>
</evidence>
<evidence type="ECO:0000313" key="2">
    <source>
        <dbReference type="Proteomes" id="UP000728968"/>
    </source>
</evidence>
<dbReference type="RefSeq" id="WP_204716874.1">
    <property type="nucleotide sequence ID" value="NZ_JACJLT010000252.1"/>
</dbReference>
<name>A0ABS2G4B2_FUSMR</name>
<gene>
    <name evidence="1" type="ORF">H6A04_11560</name>
</gene>
<reference evidence="1 2" key="1">
    <citation type="journal article" date="2021" name="Sci. Rep.">
        <title>The distribution of antibiotic resistance genes in chicken gut microbiota commensals.</title>
        <authorList>
            <person name="Juricova H."/>
            <person name="Matiasovicova J."/>
            <person name="Kubasova T."/>
            <person name="Cejkova D."/>
            <person name="Rychlik I."/>
        </authorList>
    </citation>
    <scope>NUCLEOTIDE SEQUENCE [LARGE SCALE GENOMIC DNA]</scope>
    <source>
        <strain evidence="1 2">An425</strain>
    </source>
</reference>